<proteinExistence type="predicted"/>
<dbReference type="AlphaFoldDB" id="A0A0S4JCJ7"/>
<dbReference type="EMBL" id="CYKH01001616">
    <property type="protein sequence ID" value="CUG88101.1"/>
    <property type="molecule type" value="Genomic_DNA"/>
</dbReference>
<evidence type="ECO:0000313" key="2">
    <source>
        <dbReference type="Proteomes" id="UP000051952"/>
    </source>
</evidence>
<dbReference type="Proteomes" id="UP000051952">
    <property type="component" value="Unassembled WGS sequence"/>
</dbReference>
<accession>A0A0S4JCJ7</accession>
<sequence>MQCENCLQAIDQGELHDDCITVTLAGNFYREELLKYVDAQTTPGVTISDAYASFYDDDDDSYRDDHLRIALSGLACCGPPIVVTQTSAHQFPRPRLKSSWADFFLEDVATRVLLRAKEDVEEEDDEDDDLHYYSDNIPFGSKLLAAMMREVTSPDHSLALFVALAVPSDTPHFRLEQELWVPYEDLLFAPTNYDDNSTDASHTAPHSVMVTTLQAELDKIPFQSGFVNESLKSRSFLWRRREDYILAILHNALLSLISSKVVTLPPASESDVCEWLPRLVSCVATEIARQHKNPVAVVQAACTAVTNCRLAAFAATSIARAVPSAQRHQQVWAECVPCGRYWPVDVFVTHGSEVRCKMCFDKKALHFLASSKAEKRPIIGERWRIKLFLVVQ</sequence>
<protein>
    <submittedName>
        <fullName evidence="1">Uncharacterized protein</fullName>
    </submittedName>
</protein>
<keyword evidence="2" id="KW-1185">Reference proteome</keyword>
<evidence type="ECO:0000313" key="1">
    <source>
        <dbReference type="EMBL" id="CUG88101.1"/>
    </source>
</evidence>
<name>A0A0S4JCJ7_BODSA</name>
<organism evidence="1 2">
    <name type="scientific">Bodo saltans</name>
    <name type="common">Flagellated protozoan</name>
    <dbReference type="NCBI Taxonomy" id="75058"/>
    <lineage>
        <taxon>Eukaryota</taxon>
        <taxon>Discoba</taxon>
        <taxon>Euglenozoa</taxon>
        <taxon>Kinetoplastea</taxon>
        <taxon>Metakinetoplastina</taxon>
        <taxon>Eubodonida</taxon>
        <taxon>Bodonidae</taxon>
        <taxon>Bodo</taxon>
    </lineage>
</organism>
<gene>
    <name evidence="1" type="ORF">BSAL_13700</name>
</gene>
<dbReference type="VEuPathDB" id="TriTrypDB:BSAL_13700"/>
<reference evidence="2" key="1">
    <citation type="submission" date="2015-09" db="EMBL/GenBank/DDBJ databases">
        <authorList>
            <consortium name="Pathogen Informatics"/>
        </authorList>
    </citation>
    <scope>NUCLEOTIDE SEQUENCE [LARGE SCALE GENOMIC DNA]</scope>
    <source>
        <strain evidence="2">Lake Konstanz</strain>
    </source>
</reference>